<name>A0A364MSX3_STELY</name>
<dbReference type="AlphaFoldDB" id="A0A364MSX3"/>
<keyword evidence="5" id="KW-1185">Reference proteome</keyword>
<dbReference type="InterPro" id="IPR004875">
    <property type="entry name" value="DDE_SF_endonuclease_dom"/>
</dbReference>
<dbReference type="OrthoDB" id="3938460at2759"/>
<dbReference type="Pfam" id="PF03184">
    <property type="entry name" value="DDE_1"/>
    <property type="match status" value="1"/>
</dbReference>
<protein>
    <submittedName>
        <fullName evidence="4">Pogo transposable</fullName>
    </submittedName>
</protein>
<dbReference type="Pfam" id="PF03221">
    <property type="entry name" value="HTH_Tnp_Tc5"/>
    <property type="match status" value="1"/>
</dbReference>
<dbReference type="PROSITE" id="PS51253">
    <property type="entry name" value="HTH_CENPB"/>
    <property type="match status" value="1"/>
</dbReference>
<evidence type="ECO:0000313" key="5">
    <source>
        <dbReference type="Proteomes" id="UP000249619"/>
    </source>
</evidence>
<feature type="region of interest" description="Disordered" evidence="2">
    <location>
        <begin position="357"/>
        <end position="390"/>
    </location>
</feature>
<dbReference type="GO" id="GO:0005634">
    <property type="term" value="C:nucleus"/>
    <property type="evidence" value="ECO:0007669"/>
    <property type="project" value="TreeGrafter"/>
</dbReference>
<proteinExistence type="predicted"/>
<dbReference type="PANTHER" id="PTHR19303">
    <property type="entry name" value="TRANSPOSON"/>
    <property type="match status" value="1"/>
</dbReference>
<evidence type="ECO:0000256" key="1">
    <source>
        <dbReference type="ARBA" id="ARBA00023125"/>
    </source>
</evidence>
<evidence type="ECO:0000313" key="4">
    <source>
        <dbReference type="EMBL" id="RAR02299.1"/>
    </source>
</evidence>
<comment type="caution">
    <text evidence="4">The sequence shown here is derived from an EMBL/GenBank/DDBJ whole genome shotgun (WGS) entry which is preliminary data.</text>
</comment>
<organism evidence="4 5">
    <name type="scientific">Stemphylium lycopersici</name>
    <name type="common">Tomato gray leaf spot disease fungus</name>
    <name type="synonym">Thyrospora lycopersici</name>
    <dbReference type="NCBI Taxonomy" id="183478"/>
    <lineage>
        <taxon>Eukaryota</taxon>
        <taxon>Fungi</taxon>
        <taxon>Dikarya</taxon>
        <taxon>Ascomycota</taxon>
        <taxon>Pezizomycotina</taxon>
        <taxon>Dothideomycetes</taxon>
        <taxon>Pleosporomycetidae</taxon>
        <taxon>Pleosporales</taxon>
        <taxon>Pleosporineae</taxon>
        <taxon>Pleosporaceae</taxon>
        <taxon>Stemphylium</taxon>
    </lineage>
</organism>
<dbReference type="SMART" id="SM00674">
    <property type="entry name" value="CENPB"/>
    <property type="match status" value="1"/>
</dbReference>
<dbReference type="EMBL" id="QGDH01000219">
    <property type="protein sequence ID" value="RAR02299.1"/>
    <property type="molecule type" value="Genomic_DNA"/>
</dbReference>
<gene>
    <name evidence="4" type="ORF">DDE83_008603</name>
</gene>
<keyword evidence="1" id="KW-0238">DNA-binding</keyword>
<feature type="domain" description="HTH CENPB-type" evidence="3">
    <location>
        <begin position="49"/>
        <end position="114"/>
    </location>
</feature>
<dbReference type="Proteomes" id="UP000249619">
    <property type="component" value="Unassembled WGS sequence"/>
</dbReference>
<dbReference type="InterPro" id="IPR006600">
    <property type="entry name" value="HTH_CenpB_DNA-bd_dom"/>
</dbReference>
<feature type="compositionally biased region" description="Polar residues" evidence="2">
    <location>
        <begin position="376"/>
        <end position="390"/>
    </location>
</feature>
<reference evidence="5" key="1">
    <citation type="submission" date="2018-05" db="EMBL/GenBank/DDBJ databases">
        <title>Draft genome sequence of Stemphylium lycopersici strain CIDEFI 213.</title>
        <authorList>
            <person name="Medina R."/>
            <person name="Franco M.E.E."/>
            <person name="Lucentini C.G."/>
            <person name="Saparrat M.C.N."/>
            <person name="Balatti P.A."/>
        </authorList>
    </citation>
    <scope>NUCLEOTIDE SEQUENCE [LARGE SCALE GENOMIC DNA]</scope>
    <source>
        <strain evidence="5">CIDEFI 213</strain>
    </source>
</reference>
<dbReference type="PANTHER" id="PTHR19303:SF74">
    <property type="entry name" value="POGO TRANSPOSABLE ELEMENT WITH KRAB DOMAIN"/>
    <property type="match status" value="1"/>
</dbReference>
<dbReference type="STRING" id="183478.A0A364MSX3"/>
<dbReference type="GO" id="GO:0003677">
    <property type="term" value="F:DNA binding"/>
    <property type="evidence" value="ECO:0007669"/>
    <property type="project" value="UniProtKB-KW"/>
</dbReference>
<dbReference type="InterPro" id="IPR050863">
    <property type="entry name" value="CenT-Element_Derived"/>
</dbReference>
<evidence type="ECO:0000256" key="2">
    <source>
        <dbReference type="SAM" id="MobiDB-lite"/>
    </source>
</evidence>
<accession>A0A364MSX3</accession>
<evidence type="ECO:0000259" key="3">
    <source>
        <dbReference type="PROSITE" id="PS51253"/>
    </source>
</evidence>
<sequence>MAPIDDAIACLESQEPEEQLSYEKCAAKFGVVASTLRRRHKGGQGSRAAKNVNQRALSSQQEQVLIKHIEELTARRIPPTRDMIRNFASAIARKEVSEAWVTRFINRNKDTVIPKWASAMDAVRHKADSYTKYRMYFDLIHETIARFNVKASNTYNMDEKGFMIGILGRSKRIFDKRMWEKKEVTAALQDGERGFVTCLATICANGSALPPGLIFAALGLSWLEQVFQRATKEKALRDYRLLIVDGHGSHLTMDFINYCDSHRILLAILPPHFTHTLQPLDVVMFKPLSLAYSKALSDHLQTTQGLIPINKTDFFPLFWQAWISSFKKDTILKAWEATGIWPQAAERVLKRFNHESRDESYDESEASEDSLAAIEGNSQRGRSPLVSSQD</sequence>